<dbReference type="Proteomes" id="UP000181942">
    <property type="component" value="Unassembled WGS sequence"/>
</dbReference>
<dbReference type="PROSITE" id="PS50853">
    <property type="entry name" value="FN3"/>
    <property type="match status" value="1"/>
</dbReference>
<dbReference type="CDD" id="cd00063">
    <property type="entry name" value="FN3"/>
    <property type="match status" value="1"/>
</dbReference>
<dbReference type="GO" id="GO:0030247">
    <property type="term" value="F:polysaccharide binding"/>
    <property type="evidence" value="ECO:0007669"/>
    <property type="project" value="UniProtKB-UniRule"/>
</dbReference>
<keyword evidence="8 10" id="KW-0326">Glycosidase</keyword>
<evidence type="ECO:0000256" key="2">
    <source>
        <dbReference type="ARBA" id="ARBA00009121"/>
    </source>
</evidence>
<dbReference type="InterPro" id="IPR001919">
    <property type="entry name" value="CBD2"/>
</dbReference>
<evidence type="ECO:0000313" key="16">
    <source>
        <dbReference type="EMBL" id="SFF50158.1"/>
    </source>
</evidence>
<dbReference type="PANTHER" id="PTHR11177:SF317">
    <property type="entry name" value="CHITINASE 12-RELATED"/>
    <property type="match status" value="1"/>
</dbReference>
<dbReference type="PROSITE" id="PS51910">
    <property type="entry name" value="GH18_2"/>
    <property type="match status" value="1"/>
</dbReference>
<feature type="domain" description="Fibronectin type-III" evidence="13">
    <location>
        <begin position="149"/>
        <end position="234"/>
    </location>
</feature>
<comment type="catalytic activity">
    <reaction evidence="1">
        <text>Random endo-hydrolysis of N-acetyl-beta-D-glucosaminide (1-&gt;4)-beta-linkages in chitin and chitodextrins.</text>
        <dbReference type="EC" id="3.2.1.14"/>
    </reaction>
</comment>
<dbReference type="GO" id="GO:0006032">
    <property type="term" value="P:chitin catabolic process"/>
    <property type="evidence" value="ECO:0007669"/>
    <property type="project" value="UniProtKB-KW"/>
</dbReference>
<reference evidence="16 17" key="1">
    <citation type="submission" date="2016-10" db="EMBL/GenBank/DDBJ databases">
        <authorList>
            <person name="de Groot N.N."/>
        </authorList>
    </citation>
    <scope>NUCLEOTIDE SEQUENCE [LARGE SCALE GENOMIC DNA]</scope>
    <source>
        <strain evidence="16 17">OK461</strain>
    </source>
</reference>
<keyword evidence="4 12" id="KW-0732">Signal</keyword>
<dbReference type="PANTHER" id="PTHR11177">
    <property type="entry name" value="CHITINASE"/>
    <property type="match status" value="1"/>
</dbReference>
<feature type="region of interest" description="Disordered" evidence="11">
    <location>
        <begin position="138"/>
        <end position="157"/>
    </location>
</feature>
<evidence type="ECO:0000256" key="11">
    <source>
        <dbReference type="SAM" id="MobiDB-lite"/>
    </source>
</evidence>
<dbReference type="SMART" id="SM00636">
    <property type="entry name" value="Glyco_18"/>
    <property type="match status" value="1"/>
</dbReference>
<dbReference type="InterPro" id="IPR017853">
    <property type="entry name" value="GH"/>
</dbReference>
<evidence type="ECO:0000256" key="3">
    <source>
        <dbReference type="ARBA" id="ARBA00012729"/>
    </source>
</evidence>
<feature type="chain" id="PRO_5010158715" description="chitinase" evidence="12">
    <location>
        <begin position="35"/>
        <end position="612"/>
    </location>
</feature>
<dbReference type="InterPro" id="IPR013783">
    <property type="entry name" value="Ig-like_fold"/>
</dbReference>
<dbReference type="SUPFAM" id="SSF49384">
    <property type="entry name" value="Carbohydrate-binding domain"/>
    <property type="match status" value="1"/>
</dbReference>
<evidence type="ECO:0000256" key="5">
    <source>
        <dbReference type="ARBA" id="ARBA00022801"/>
    </source>
</evidence>
<dbReference type="EMBL" id="FONR01000007">
    <property type="protein sequence ID" value="SFF50158.1"/>
    <property type="molecule type" value="Genomic_DNA"/>
</dbReference>
<dbReference type="InterPro" id="IPR036116">
    <property type="entry name" value="FN3_sf"/>
</dbReference>
<dbReference type="PROSITE" id="PS51173">
    <property type="entry name" value="CBM2"/>
    <property type="match status" value="1"/>
</dbReference>
<dbReference type="CDD" id="cd06548">
    <property type="entry name" value="GH18_chitinase"/>
    <property type="match status" value="1"/>
</dbReference>
<evidence type="ECO:0000313" key="17">
    <source>
        <dbReference type="Proteomes" id="UP000181942"/>
    </source>
</evidence>
<dbReference type="InterPro" id="IPR001223">
    <property type="entry name" value="Glyco_hydro18_cat"/>
</dbReference>
<evidence type="ECO:0000259" key="14">
    <source>
        <dbReference type="PROSITE" id="PS51173"/>
    </source>
</evidence>
<feature type="domain" description="CBM2" evidence="14">
    <location>
        <begin position="31"/>
        <end position="138"/>
    </location>
</feature>
<evidence type="ECO:0000256" key="6">
    <source>
        <dbReference type="ARBA" id="ARBA00023024"/>
    </source>
</evidence>
<feature type="domain" description="GH18" evidence="15">
    <location>
        <begin position="244"/>
        <end position="612"/>
    </location>
</feature>
<dbReference type="SMART" id="SM00637">
    <property type="entry name" value="CBD_II"/>
    <property type="match status" value="1"/>
</dbReference>
<dbReference type="Gene3D" id="3.20.20.80">
    <property type="entry name" value="Glycosidases"/>
    <property type="match status" value="1"/>
</dbReference>
<dbReference type="InterPro" id="IPR029070">
    <property type="entry name" value="Chitinase_insertion_sf"/>
</dbReference>
<dbReference type="Pfam" id="PF00553">
    <property type="entry name" value="CBM_2"/>
    <property type="match status" value="1"/>
</dbReference>
<accession>A0A1I2J800</accession>
<feature type="signal peptide" evidence="12">
    <location>
        <begin position="1"/>
        <end position="34"/>
    </location>
</feature>
<gene>
    <name evidence="16" type="ORF">SAMN02787118_107341</name>
</gene>
<dbReference type="InterPro" id="IPR011583">
    <property type="entry name" value="Chitinase_II/V-like_cat"/>
</dbReference>
<dbReference type="AlphaFoldDB" id="A0A1I2J800"/>
<dbReference type="Pfam" id="PF00041">
    <property type="entry name" value="fn3"/>
    <property type="match status" value="1"/>
</dbReference>
<dbReference type="Gene3D" id="3.10.50.10">
    <property type="match status" value="1"/>
</dbReference>
<organism evidence="16 17">
    <name type="scientific">Streptomyces mirabilis</name>
    <dbReference type="NCBI Taxonomy" id="68239"/>
    <lineage>
        <taxon>Bacteria</taxon>
        <taxon>Bacillati</taxon>
        <taxon>Actinomycetota</taxon>
        <taxon>Actinomycetes</taxon>
        <taxon>Kitasatosporales</taxon>
        <taxon>Streptomycetaceae</taxon>
        <taxon>Streptomyces</taxon>
    </lineage>
</organism>
<evidence type="ECO:0000256" key="8">
    <source>
        <dbReference type="ARBA" id="ARBA00023295"/>
    </source>
</evidence>
<dbReference type="InterPro" id="IPR008965">
    <property type="entry name" value="CBM2/CBM3_carb-bd_dom_sf"/>
</dbReference>
<evidence type="ECO:0000256" key="7">
    <source>
        <dbReference type="ARBA" id="ARBA00023277"/>
    </source>
</evidence>
<dbReference type="PROSITE" id="PS01095">
    <property type="entry name" value="GH18_1"/>
    <property type="match status" value="1"/>
</dbReference>
<evidence type="ECO:0000256" key="9">
    <source>
        <dbReference type="ARBA" id="ARBA00023326"/>
    </source>
</evidence>
<dbReference type="SUPFAM" id="SSF51445">
    <property type="entry name" value="(Trans)glycosidases"/>
    <property type="match status" value="1"/>
</dbReference>
<dbReference type="InterPro" id="IPR001579">
    <property type="entry name" value="Glyco_hydro_18_chit_AS"/>
</dbReference>
<dbReference type="GO" id="GO:0008061">
    <property type="term" value="F:chitin binding"/>
    <property type="evidence" value="ECO:0007669"/>
    <property type="project" value="InterPro"/>
</dbReference>
<dbReference type="RefSeq" id="WP_075028931.1">
    <property type="nucleotide sequence ID" value="NZ_FONR01000007.1"/>
</dbReference>
<keyword evidence="7" id="KW-0119">Carbohydrate metabolism</keyword>
<dbReference type="Gene3D" id="2.60.40.10">
    <property type="entry name" value="Immunoglobulins"/>
    <property type="match status" value="1"/>
</dbReference>
<dbReference type="InterPro" id="IPR003961">
    <property type="entry name" value="FN3_dom"/>
</dbReference>
<proteinExistence type="inferred from homology"/>
<dbReference type="SUPFAM" id="SSF54556">
    <property type="entry name" value="Chitinase insertion domain"/>
    <property type="match status" value="1"/>
</dbReference>
<name>A0A1I2J800_9ACTN</name>
<dbReference type="Pfam" id="PF00704">
    <property type="entry name" value="Glyco_hydro_18"/>
    <property type="match status" value="1"/>
</dbReference>
<evidence type="ECO:0000256" key="4">
    <source>
        <dbReference type="ARBA" id="ARBA00022729"/>
    </source>
</evidence>
<comment type="similarity">
    <text evidence="2">Belongs to the glycosyl hydrolase 18 family. Chitinase class II subfamily.</text>
</comment>
<dbReference type="GO" id="GO:0008843">
    <property type="term" value="F:endochitinase activity"/>
    <property type="evidence" value="ECO:0007669"/>
    <property type="project" value="UniProtKB-EC"/>
</dbReference>
<evidence type="ECO:0000256" key="12">
    <source>
        <dbReference type="SAM" id="SignalP"/>
    </source>
</evidence>
<evidence type="ECO:0000256" key="10">
    <source>
        <dbReference type="RuleBase" id="RU000489"/>
    </source>
</evidence>
<evidence type="ECO:0000256" key="1">
    <source>
        <dbReference type="ARBA" id="ARBA00000822"/>
    </source>
</evidence>
<evidence type="ECO:0000259" key="15">
    <source>
        <dbReference type="PROSITE" id="PS51910"/>
    </source>
</evidence>
<sequence>MRFRTRVRQRTVAGLTTLLLPLAALVGLASPASAAASATATYTKTQDWGTGFEGKWTVTNTGTTSISSWTIDWDFPSGTSVTSAWDADVTSSGTHWTAKNKSYNGTLAAGASVSFGFNGAGTGSPSNCTLNGGSCDGGSTVPGDNPPSAPGTPTASAITDTSVKLSWSAATDDKGVKNYDVLRDGTKVATVTTTSYTDTGLTAGTDYSYTVQARDTADQTGPVSGAVAVHTTGGGTTPPPTGNAVKLGYFTEWGIYGRNYNVKNLVTSGSAAKITHINYAFGNVTNGQCAIGDSYADYDKAFTADQSVSGVADTWDQPLRGNFNQLRELKAKYPNIKILWSFGGWTWSGGFAQAAANPTAFAQSCYNLVEDPRWADVFDGIDIDWEYPNACGLSCDTSGAAAYKNLMQALRAKFGTGNLVTAATTADGTSGGKIDAADYAGASQYVDWYNVMSYDFFGAFNAQGPTAPHSPLTSYSGIPTPGFTTADAIAKFKSKGVPASKLLIGIGFYGRGWTGVTQDAPGGTATGPAPGTYEQGIEDYKVLKTSCPATGTIAGTAYAHCGSNWWSYDTPATIGTKMAWAKSQGLGGAFFWEFSGDTSNGELVSALTSGLG</sequence>
<protein>
    <recommendedName>
        <fullName evidence="3">chitinase</fullName>
        <ecNumber evidence="3">3.2.1.14</ecNumber>
    </recommendedName>
</protein>
<dbReference type="SUPFAM" id="SSF49265">
    <property type="entry name" value="Fibronectin type III"/>
    <property type="match status" value="1"/>
</dbReference>
<keyword evidence="5 10" id="KW-0378">Hydrolase</keyword>
<keyword evidence="6" id="KW-0146">Chitin degradation</keyword>
<evidence type="ECO:0000259" key="13">
    <source>
        <dbReference type="PROSITE" id="PS50853"/>
    </source>
</evidence>
<dbReference type="InterPro" id="IPR050314">
    <property type="entry name" value="Glycosyl_Hydrlase_18"/>
</dbReference>
<dbReference type="GO" id="GO:0000272">
    <property type="term" value="P:polysaccharide catabolic process"/>
    <property type="evidence" value="ECO:0007669"/>
    <property type="project" value="UniProtKB-KW"/>
</dbReference>
<dbReference type="Gene3D" id="2.60.40.290">
    <property type="match status" value="1"/>
</dbReference>
<dbReference type="STRING" id="68239.GCA_000745715_06459"/>
<dbReference type="SMART" id="SM00060">
    <property type="entry name" value="FN3"/>
    <property type="match status" value="1"/>
</dbReference>
<dbReference type="InterPro" id="IPR012291">
    <property type="entry name" value="CBM2_carb-bd_dom_sf"/>
</dbReference>
<dbReference type="EC" id="3.2.1.14" evidence="3"/>
<dbReference type="OrthoDB" id="9775889at2"/>
<keyword evidence="9" id="KW-0624">Polysaccharide degradation</keyword>